<name>A0A0N4VVU1_HAEPC</name>
<keyword evidence="2" id="KW-1185">Reference proteome</keyword>
<dbReference type="Proteomes" id="UP000268014">
    <property type="component" value="Unassembled WGS sequence"/>
</dbReference>
<evidence type="ECO:0000313" key="3">
    <source>
        <dbReference type="WBParaSite" id="HPLM_0000141101-mRNA-1"/>
    </source>
</evidence>
<organism evidence="3">
    <name type="scientific">Haemonchus placei</name>
    <name type="common">Barber's pole worm</name>
    <dbReference type="NCBI Taxonomy" id="6290"/>
    <lineage>
        <taxon>Eukaryota</taxon>
        <taxon>Metazoa</taxon>
        <taxon>Ecdysozoa</taxon>
        <taxon>Nematoda</taxon>
        <taxon>Chromadorea</taxon>
        <taxon>Rhabditida</taxon>
        <taxon>Rhabditina</taxon>
        <taxon>Rhabditomorpha</taxon>
        <taxon>Strongyloidea</taxon>
        <taxon>Trichostrongylidae</taxon>
        <taxon>Haemonchus</taxon>
    </lineage>
</organism>
<evidence type="ECO:0000313" key="2">
    <source>
        <dbReference type="Proteomes" id="UP000268014"/>
    </source>
</evidence>
<evidence type="ECO:0000313" key="1">
    <source>
        <dbReference type="EMBL" id="VDO09395.1"/>
    </source>
</evidence>
<proteinExistence type="predicted"/>
<gene>
    <name evidence="1" type="ORF">HPLM_LOCUS1409</name>
</gene>
<sequence length="155" mass="16680">MTASHAEGSNVRVCKCNQSETPKCITAEFHAVATTNVGGGGDGILFPVCRNGQQNPAASLQTTGEQPSKVCDTDIFRSLLEQKKMNAASPTPHDCHLPIKVYQSADGEIRGLVNYHEKAQRAKNLFSFTSSILTAVDQFTDALLKDGCQHVSSLE</sequence>
<accession>A0A0N4VVU1</accession>
<protein>
    <submittedName>
        <fullName evidence="3">Ragulator complex protein LAMTOR1</fullName>
    </submittedName>
</protein>
<reference evidence="1 2" key="2">
    <citation type="submission" date="2018-11" db="EMBL/GenBank/DDBJ databases">
        <authorList>
            <consortium name="Pathogen Informatics"/>
        </authorList>
    </citation>
    <scope>NUCLEOTIDE SEQUENCE [LARGE SCALE GENOMIC DNA]</scope>
    <source>
        <strain evidence="1 2">MHpl1</strain>
    </source>
</reference>
<dbReference type="EMBL" id="UZAF01001857">
    <property type="protein sequence ID" value="VDO09395.1"/>
    <property type="molecule type" value="Genomic_DNA"/>
</dbReference>
<dbReference type="AlphaFoldDB" id="A0A0N4VVU1"/>
<dbReference type="WBParaSite" id="HPLM_0000141101-mRNA-1">
    <property type="protein sequence ID" value="HPLM_0000141101-mRNA-1"/>
    <property type="gene ID" value="HPLM_0000141101"/>
</dbReference>
<reference evidence="3" key="1">
    <citation type="submission" date="2017-02" db="UniProtKB">
        <authorList>
            <consortium name="WormBaseParasite"/>
        </authorList>
    </citation>
    <scope>IDENTIFICATION</scope>
</reference>